<keyword evidence="2" id="KW-1185">Reference proteome</keyword>
<dbReference type="PANTHER" id="PTHR32116:SF4">
    <property type="entry name" value="POLYGALACTURONATE 4-ALPHA-GALACTURONOSYLTRANSFERASE"/>
    <property type="match status" value="1"/>
</dbReference>
<dbReference type="EMBL" id="FN594958">
    <property type="protein sequence ID" value="CCB44305.1"/>
    <property type="molecule type" value="Genomic_DNA"/>
</dbReference>
<proteinExistence type="predicted"/>
<evidence type="ECO:0000313" key="2">
    <source>
        <dbReference type="Proteomes" id="UP000009183"/>
    </source>
</evidence>
<evidence type="ECO:0000313" key="1">
    <source>
        <dbReference type="EMBL" id="CCB44305.1"/>
    </source>
</evidence>
<dbReference type="InterPro" id="IPR029993">
    <property type="entry name" value="GAUT"/>
</dbReference>
<dbReference type="GO" id="GO:0047262">
    <property type="term" value="F:polygalacturonate 4-alpha-galacturonosyltransferase activity"/>
    <property type="evidence" value="ECO:0007669"/>
    <property type="project" value="InterPro"/>
</dbReference>
<accession>F6GWE2</accession>
<reference evidence="2" key="1">
    <citation type="journal article" date="2007" name="Nature">
        <title>The grapevine genome sequence suggests ancestral hexaploidization in major angiosperm phyla.</title>
        <authorList>
            <consortium name="The French-Italian Public Consortium for Grapevine Genome Characterization."/>
            <person name="Jaillon O."/>
            <person name="Aury J.-M."/>
            <person name="Noel B."/>
            <person name="Policriti A."/>
            <person name="Clepet C."/>
            <person name="Casagrande A."/>
            <person name="Choisne N."/>
            <person name="Aubourg S."/>
            <person name="Vitulo N."/>
            <person name="Jubin C."/>
            <person name="Vezzi A."/>
            <person name="Legeai F."/>
            <person name="Hugueney P."/>
            <person name="Dasilva C."/>
            <person name="Horner D."/>
            <person name="Mica E."/>
            <person name="Jublot D."/>
            <person name="Poulain J."/>
            <person name="Bruyere C."/>
            <person name="Billault A."/>
            <person name="Segurens B."/>
            <person name="Gouyvenoux M."/>
            <person name="Ugarte E."/>
            <person name="Cattonaro F."/>
            <person name="Anthouard V."/>
            <person name="Vico V."/>
            <person name="Del Fabbro C."/>
            <person name="Alaux M."/>
            <person name="Di Gaspero G."/>
            <person name="Dumas V."/>
            <person name="Felice N."/>
            <person name="Paillard S."/>
            <person name="Juman I."/>
            <person name="Moroldo M."/>
            <person name="Scalabrin S."/>
            <person name="Canaguier A."/>
            <person name="Le Clainche I."/>
            <person name="Malacrida G."/>
            <person name="Durand E."/>
            <person name="Pesole G."/>
            <person name="Laucou V."/>
            <person name="Chatelet P."/>
            <person name="Merdinoglu D."/>
            <person name="Delledonne M."/>
            <person name="Pezzotti M."/>
            <person name="Lecharny A."/>
            <person name="Scarpelli C."/>
            <person name="Artiguenave F."/>
            <person name="Pe M.E."/>
            <person name="Valle G."/>
            <person name="Morgante M."/>
            <person name="Caboche M."/>
            <person name="Adam-Blondon A.-F."/>
            <person name="Weissenbach J."/>
            <person name="Quetier F."/>
            <person name="Wincker P."/>
        </authorList>
    </citation>
    <scope>NUCLEOTIDE SEQUENCE [LARGE SCALE GENOMIC DNA]</scope>
    <source>
        <strain evidence="2">cv. Pinot noir / PN40024</strain>
    </source>
</reference>
<gene>
    <name evidence="1" type="ordered locus">VIT_05s0029g00520</name>
</gene>
<dbReference type="HOGENOM" id="CLU_3072619_0_0_1"/>
<dbReference type="PANTHER" id="PTHR32116">
    <property type="entry name" value="GALACTURONOSYLTRANSFERASE 4-RELATED"/>
    <property type="match status" value="1"/>
</dbReference>
<protein>
    <submittedName>
        <fullName evidence="1">Uncharacterized protein</fullName>
    </submittedName>
</protein>
<dbReference type="Proteomes" id="UP000009183">
    <property type="component" value="Chromosome 5"/>
</dbReference>
<organism evidence="1 2">
    <name type="scientific">Vitis vinifera</name>
    <name type="common">Grape</name>
    <dbReference type="NCBI Taxonomy" id="29760"/>
    <lineage>
        <taxon>Eukaryota</taxon>
        <taxon>Viridiplantae</taxon>
        <taxon>Streptophyta</taxon>
        <taxon>Embryophyta</taxon>
        <taxon>Tracheophyta</taxon>
        <taxon>Spermatophyta</taxon>
        <taxon>Magnoliopsida</taxon>
        <taxon>eudicotyledons</taxon>
        <taxon>Gunneridae</taxon>
        <taxon>Pentapetalae</taxon>
        <taxon>rosids</taxon>
        <taxon>Vitales</taxon>
        <taxon>Vitaceae</taxon>
        <taxon>Viteae</taxon>
        <taxon>Vitis</taxon>
    </lineage>
</organism>
<dbReference type="AlphaFoldDB" id="F6GWE2"/>
<dbReference type="InParanoid" id="F6GWE2"/>
<dbReference type="OrthoDB" id="1745364at2759"/>
<dbReference type="PaxDb" id="29760-VIT_05s0029g00520.t01"/>
<name>F6GWE2_VITVI</name>
<sequence length="53" mass="6014">MESTACLCAGPLVVVNSTILNAKEPEKHVFYLVTDELNFEAMNMWFPLNPQEK</sequence>